<name>C7RT54_ACCRE</name>
<sequence length="74" mass="7883">MSRRSAIDWPPLICGAKVPVWVRLRDQLLTVLAWTLMHGRRRRATASLPQPVPLSLAAQAAACRPGSPAAGAGS</sequence>
<reference evidence="1" key="2">
    <citation type="submission" date="2009-09" db="EMBL/GenBank/DDBJ databases">
        <title>Complete sequence of chromosome of Candidatus Accumulibacter phosphatis clade IIA str. UW-1.</title>
        <authorList>
            <consortium name="US DOE Joint Genome Institute"/>
            <person name="Martin H.G."/>
            <person name="Ivanova N."/>
            <person name="Kunin V."/>
            <person name="Warnecke F."/>
            <person name="Barry K."/>
            <person name="He S."/>
            <person name="Salamov A."/>
            <person name="Szeto E."/>
            <person name="Dalin E."/>
            <person name="Pangilinan J.L."/>
            <person name="Lapidus A."/>
            <person name="Lowry S."/>
            <person name="Kyrpides N.C."/>
            <person name="McMahon K.D."/>
            <person name="Hugenholtz P."/>
        </authorList>
    </citation>
    <scope>NUCLEOTIDE SEQUENCE [LARGE SCALE GENOMIC DNA]</scope>
    <source>
        <strain evidence="1">UW-1</strain>
    </source>
</reference>
<gene>
    <name evidence="1" type="ordered locus">CAP2UW1_1482</name>
</gene>
<evidence type="ECO:0000313" key="1">
    <source>
        <dbReference type="EMBL" id="ACV34797.1"/>
    </source>
</evidence>
<accession>C7RT54</accession>
<proteinExistence type="predicted"/>
<protein>
    <submittedName>
        <fullName evidence="1">Uncharacterized protein</fullName>
    </submittedName>
</protein>
<reference evidence="1" key="1">
    <citation type="submission" date="2009-08" db="EMBL/GenBank/DDBJ databases">
        <authorList>
            <consortium name="US DOE Joint Genome Institute"/>
            <person name="Lucas S."/>
            <person name="Copeland A."/>
            <person name="Lapidus A."/>
            <person name="Glavina del Rio T."/>
            <person name="Dalin E."/>
            <person name="Tice H."/>
            <person name="Bruce D."/>
            <person name="Barry K."/>
            <person name="Pitluck S."/>
            <person name="Lowry S."/>
            <person name="Larimer F."/>
            <person name="Land M."/>
            <person name="Hauser L."/>
            <person name="Kyrpides N."/>
            <person name="Ivanova N."/>
            <person name="McMahon K.D."/>
            <person name="Hugenholtz P."/>
        </authorList>
    </citation>
    <scope>NUCLEOTIDE SEQUENCE</scope>
    <source>
        <strain evidence="1">UW-1</strain>
    </source>
</reference>
<dbReference type="EMBL" id="CP001715">
    <property type="protein sequence ID" value="ACV34797.1"/>
    <property type="molecule type" value="Genomic_DNA"/>
</dbReference>
<dbReference type="AlphaFoldDB" id="C7RT54"/>
<dbReference type="KEGG" id="app:CAP2UW1_1482"/>
<dbReference type="HOGENOM" id="CLU_2679163_0_0_4"/>
<dbReference type="STRING" id="522306.CAP2UW1_1482"/>
<organism evidence="1">
    <name type="scientific">Accumulibacter regalis</name>
    <dbReference type="NCBI Taxonomy" id="522306"/>
    <lineage>
        <taxon>Bacteria</taxon>
        <taxon>Pseudomonadati</taxon>
        <taxon>Pseudomonadota</taxon>
        <taxon>Betaproteobacteria</taxon>
        <taxon>Candidatus Accumulibacter</taxon>
    </lineage>
</organism>